<dbReference type="InterPro" id="IPR003538">
    <property type="entry name" value="TonB"/>
</dbReference>
<dbReference type="InterPro" id="IPR037682">
    <property type="entry name" value="TonB_C"/>
</dbReference>
<dbReference type="EMBL" id="JACOOH010000001">
    <property type="protein sequence ID" value="MBC5619553.1"/>
    <property type="molecule type" value="Genomic_DNA"/>
</dbReference>
<evidence type="ECO:0000256" key="7">
    <source>
        <dbReference type="ARBA" id="ARBA00022927"/>
    </source>
</evidence>
<evidence type="ECO:0000256" key="8">
    <source>
        <dbReference type="ARBA" id="ARBA00022989"/>
    </source>
</evidence>
<evidence type="ECO:0000256" key="9">
    <source>
        <dbReference type="ARBA" id="ARBA00023136"/>
    </source>
</evidence>
<keyword evidence="8 10" id="KW-1133">Transmembrane helix</keyword>
<feature type="domain" description="TonB C-terminal" evidence="11">
    <location>
        <begin position="140"/>
        <end position="231"/>
    </location>
</feature>
<proteinExistence type="inferred from homology"/>
<dbReference type="InterPro" id="IPR006260">
    <property type="entry name" value="TonB/TolA_C"/>
</dbReference>
<evidence type="ECO:0000259" key="11">
    <source>
        <dbReference type="PROSITE" id="PS52015"/>
    </source>
</evidence>
<evidence type="ECO:0000256" key="3">
    <source>
        <dbReference type="ARBA" id="ARBA00022448"/>
    </source>
</evidence>
<dbReference type="InterPro" id="IPR051045">
    <property type="entry name" value="TonB-dependent_transducer"/>
</dbReference>
<evidence type="ECO:0000313" key="12">
    <source>
        <dbReference type="EMBL" id="MBC5619553.1"/>
    </source>
</evidence>
<keyword evidence="4" id="KW-1003">Cell membrane</keyword>
<dbReference type="PRINTS" id="PR01374">
    <property type="entry name" value="TONBPROTEIN"/>
</dbReference>
<dbReference type="RefSeq" id="WP_099290897.1">
    <property type="nucleotide sequence ID" value="NZ_JACOOH010000001.1"/>
</dbReference>
<name>A0ABR7CV56_9BACT</name>
<keyword evidence="5" id="KW-0997">Cell inner membrane</keyword>
<evidence type="ECO:0000256" key="5">
    <source>
        <dbReference type="ARBA" id="ARBA00022519"/>
    </source>
</evidence>
<gene>
    <name evidence="12" type="ORF">H8S64_00410</name>
</gene>
<reference evidence="12 13" key="1">
    <citation type="submission" date="2020-08" db="EMBL/GenBank/DDBJ databases">
        <title>Genome public.</title>
        <authorList>
            <person name="Liu C."/>
            <person name="Sun Q."/>
        </authorList>
    </citation>
    <scope>NUCLEOTIDE SEQUENCE [LARGE SCALE GENOMIC DNA]</scope>
    <source>
        <strain evidence="12 13">NSJ-56</strain>
    </source>
</reference>
<dbReference type="Proteomes" id="UP000646484">
    <property type="component" value="Unassembled WGS sequence"/>
</dbReference>
<dbReference type="PROSITE" id="PS52015">
    <property type="entry name" value="TONB_CTD"/>
    <property type="match status" value="1"/>
</dbReference>
<comment type="caution">
    <text evidence="12">The sequence shown here is derived from an EMBL/GenBank/DDBJ whole genome shotgun (WGS) entry which is preliminary data.</text>
</comment>
<protein>
    <submittedName>
        <fullName evidence="12">Energy transducer TonB</fullName>
    </submittedName>
</protein>
<organism evidence="12 13">
    <name type="scientific">Butyricimonas hominis</name>
    <dbReference type="NCBI Taxonomy" id="2763032"/>
    <lineage>
        <taxon>Bacteria</taxon>
        <taxon>Pseudomonadati</taxon>
        <taxon>Bacteroidota</taxon>
        <taxon>Bacteroidia</taxon>
        <taxon>Bacteroidales</taxon>
        <taxon>Odoribacteraceae</taxon>
        <taxon>Butyricimonas</taxon>
    </lineage>
</organism>
<evidence type="ECO:0000256" key="10">
    <source>
        <dbReference type="SAM" id="Phobius"/>
    </source>
</evidence>
<sequence length="231" mass="26557">MEAKKTSRSNLENKRFIFREIGLVVALAVVFFAFETKFYQEETKEIILVDTETIEDDVLPIVVPQQASRPLPKIKMMPIDYIDIVNEELELDDPDIIDVTESQNGSINGIEGIEDQYSTGTGDEEFDETIPFLNPELMPKFNGDLNKWLRKNLNYPERARESGVQGKIFIEFIVEKDGSITAAKVLRSVHPDLDREALRVVNSMPKWKPGMQRDKTVRVKFTIPITFRISY</sequence>
<keyword evidence="6 10" id="KW-0812">Transmembrane</keyword>
<comment type="similarity">
    <text evidence="2">Belongs to the TonB family.</text>
</comment>
<dbReference type="NCBIfam" id="TIGR01352">
    <property type="entry name" value="tonB_Cterm"/>
    <property type="match status" value="1"/>
</dbReference>
<accession>A0ABR7CV56</accession>
<comment type="subcellular location">
    <subcellularLocation>
        <location evidence="1">Cell inner membrane</location>
        <topology evidence="1">Single-pass membrane protein</topology>
        <orientation evidence="1">Periplasmic side</orientation>
    </subcellularLocation>
</comment>
<evidence type="ECO:0000256" key="2">
    <source>
        <dbReference type="ARBA" id="ARBA00006555"/>
    </source>
</evidence>
<keyword evidence="3" id="KW-0813">Transport</keyword>
<dbReference type="PANTHER" id="PTHR33446:SF2">
    <property type="entry name" value="PROTEIN TONB"/>
    <property type="match status" value="1"/>
</dbReference>
<evidence type="ECO:0000313" key="13">
    <source>
        <dbReference type="Proteomes" id="UP000646484"/>
    </source>
</evidence>
<evidence type="ECO:0000256" key="1">
    <source>
        <dbReference type="ARBA" id="ARBA00004383"/>
    </source>
</evidence>
<feature type="transmembrane region" description="Helical" evidence="10">
    <location>
        <begin position="16"/>
        <end position="34"/>
    </location>
</feature>
<keyword evidence="13" id="KW-1185">Reference proteome</keyword>
<evidence type="ECO:0000256" key="4">
    <source>
        <dbReference type="ARBA" id="ARBA00022475"/>
    </source>
</evidence>
<dbReference type="PANTHER" id="PTHR33446">
    <property type="entry name" value="PROTEIN TONB-RELATED"/>
    <property type="match status" value="1"/>
</dbReference>
<keyword evidence="7" id="KW-0653">Protein transport</keyword>
<evidence type="ECO:0000256" key="6">
    <source>
        <dbReference type="ARBA" id="ARBA00022692"/>
    </source>
</evidence>
<keyword evidence="9 10" id="KW-0472">Membrane</keyword>
<dbReference type="Gene3D" id="3.30.1150.10">
    <property type="match status" value="1"/>
</dbReference>
<dbReference type="Pfam" id="PF03544">
    <property type="entry name" value="TonB_C"/>
    <property type="match status" value="1"/>
</dbReference>
<dbReference type="SUPFAM" id="SSF74653">
    <property type="entry name" value="TolA/TonB C-terminal domain"/>
    <property type="match status" value="1"/>
</dbReference>